<dbReference type="EMBL" id="JALPRX010000009">
    <property type="protein sequence ID" value="MCK8783430.1"/>
    <property type="molecule type" value="Genomic_DNA"/>
</dbReference>
<gene>
    <name evidence="3" type="ORF">M0638_03410</name>
</gene>
<dbReference type="Pfam" id="PF03401">
    <property type="entry name" value="TctC"/>
    <property type="match status" value="1"/>
</dbReference>
<organism evidence="3 4">
    <name type="scientific">Roseomonas acroporae</name>
    <dbReference type="NCBI Taxonomy" id="2937791"/>
    <lineage>
        <taxon>Bacteria</taxon>
        <taxon>Pseudomonadati</taxon>
        <taxon>Pseudomonadota</taxon>
        <taxon>Alphaproteobacteria</taxon>
        <taxon>Acetobacterales</taxon>
        <taxon>Roseomonadaceae</taxon>
        <taxon>Roseomonas</taxon>
    </lineage>
</organism>
<dbReference type="CDD" id="cd07012">
    <property type="entry name" value="PBP2_Bug_TTT"/>
    <property type="match status" value="1"/>
</dbReference>
<name>A0A9X1Y5I0_9PROT</name>
<dbReference type="SUPFAM" id="SSF53850">
    <property type="entry name" value="Periplasmic binding protein-like II"/>
    <property type="match status" value="1"/>
</dbReference>
<dbReference type="AlphaFoldDB" id="A0A9X1Y5I0"/>
<dbReference type="PANTHER" id="PTHR42928">
    <property type="entry name" value="TRICARBOXYLATE-BINDING PROTEIN"/>
    <property type="match status" value="1"/>
</dbReference>
<dbReference type="InterPro" id="IPR042100">
    <property type="entry name" value="Bug_dom1"/>
</dbReference>
<protein>
    <submittedName>
        <fullName evidence="3">Tripartite tricarboxylate transporter substrate binding protein</fullName>
    </submittedName>
</protein>
<comment type="similarity">
    <text evidence="1">Belongs to the UPF0065 (bug) family.</text>
</comment>
<feature type="chain" id="PRO_5040761227" evidence="2">
    <location>
        <begin position="23"/>
        <end position="326"/>
    </location>
</feature>
<sequence length="326" mass="34793">MRRRALLAAPALLPFLSRAAAAQDAAPWPPREVRIIVPFPAGRVTDLVARIVADGLRAEHGTVVVVENRPGANATIGLDLLRRAPPDGATLLVGGLGSHGLPPAVINRYPFDVDHDFTALAIMAEFVNVMVVSPQVQARDVQAFIAEAKAHPGAMNYPYTSVGASNQMTAELFRLRTGTEIVGVPLGQAGNTLVLLQRGDVQVAFENLPTVAGAIRAGALRALAVTSPYRTPALPDVPTMQEAGLPDFSVTSWIGLYGPPGMPPPLRERVVTELRRIAATDSARDRLRAAGFEPAFRPDAEFAAFQSAEVARWRGVVRDANLQLSD</sequence>
<dbReference type="InterPro" id="IPR005064">
    <property type="entry name" value="BUG"/>
</dbReference>
<feature type="signal peptide" evidence="2">
    <location>
        <begin position="1"/>
        <end position="22"/>
    </location>
</feature>
<evidence type="ECO:0000256" key="2">
    <source>
        <dbReference type="SAM" id="SignalP"/>
    </source>
</evidence>
<reference evidence="3" key="1">
    <citation type="submission" date="2022-04" db="EMBL/GenBank/DDBJ databases">
        <title>Roseomonas acroporae sp. nov., isolated from coral Acropora digitifera.</title>
        <authorList>
            <person name="Sun H."/>
        </authorList>
    </citation>
    <scope>NUCLEOTIDE SEQUENCE</scope>
    <source>
        <strain evidence="3">NAR14</strain>
    </source>
</reference>
<keyword evidence="4" id="KW-1185">Reference proteome</keyword>
<dbReference type="PANTHER" id="PTHR42928:SF5">
    <property type="entry name" value="BLR1237 PROTEIN"/>
    <property type="match status" value="1"/>
</dbReference>
<dbReference type="Proteomes" id="UP001139516">
    <property type="component" value="Unassembled WGS sequence"/>
</dbReference>
<proteinExistence type="inferred from homology"/>
<keyword evidence="2" id="KW-0732">Signal</keyword>
<accession>A0A9X1Y5I0</accession>
<evidence type="ECO:0000256" key="1">
    <source>
        <dbReference type="ARBA" id="ARBA00006987"/>
    </source>
</evidence>
<dbReference type="Gene3D" id="3.40.190.150">
    <property type="entry name" value="Bordetella uptake gene, domain 1"/>
    <property type="match status" value="1"/>
</dbReference>
<evidence type="ECO:0000313" key="4">
    <source>
        <dbReference type="Proteomes" id="UP001139516"/>
    </source>
</evidence>
<evidence type="ECO:0000313" key="3">
    <source>
        <dbReference type="EMBL" id="MCK8783430.1"/>
    </source>
</evidence>
<dbReference type="PIRSF" id="PIRSF017082">
    <property type="entry name" value="YflP"/>
    <property type="match status" value="1"/>
</dbReference>
<dbReference type="Gene3D" id="3.40.190.10">
    <property type="entry name" value="Periplasmic binding protein-like II"/>
    <property type="match status" value="1"/>
</dbReference>
<dbReference type="RefSeq" id="WP_248665552.1">
    <property type="nucleotide sequence ID" value="NZ_JALPRX010000009.1"/>
</dbReference>
<comment type="caution">
    <text evidence="3">The sequence shown here is derived from an EMBL/GenBank/DDBJ whole genome shotgun (WGS) entry which is preliminary data.</text>
</comment>